<evidence type="ECO:0000313" key="2">
    <source>
        <dbReference type="Proteomes" id="UP000324222"/>
    </source>
</evidence>
<evidence type="ECO:0000313" key="1">
    <source>
        <dbReference type="EMBL" id="MPD00926.1"/>
    </source>
</evidence>
<dbReference type="EMBL" id="VSRR010124959">
    <property type="protein sequence ID" value="MPD00926.1"/>
    <property type="molecule type" value="Genomic_DNA"/>
</dbReference>
<organism evidence="1 2">
    <name type="scientific">Portunus trituberculatus</name>
    <name type="common">Swimming crab</name>
    <name type="synonym">Neptunus trituberculatus</name>
    <dbReference type="NCBI Taxonomy" id="210409"/>
    <lineage>
        <taxon>Eukaryota</taxon>
        <taxon>Metazoa</taxon>
        <taxon>Ecdysozoa</taxon>
        <taxon>Arthropoda</taxon>
        <taxon>Crustacea</taxon>
        <taxon>Multicrustacea</taxon>
        <taxon>Malacostraca</taxon>
        <taxon>Eumalacostraca</taxon>
        <taxon>Eucarida</taxon>
        <taxon>Decapoda</taxon>
        <taxon>Pleocyemata</taxon>
        <taxon>Brachyura</taxon>
        <taxon>Eubrachyura</taxon>
        <taxon>Portunoidea</taxon>
        <taxon>Portunidae</taxon>
        <taxon>Portuninae</taxon>
        <taxon>Portunus</taxon>
    </lineage>
</organism>
<reference evidence="1 2" key="1">
    <citation type="submission" date="2019-05" db="EMBL/GenBank/DDBJ databases">
        <title>Another draft genome of Portunus trituberculatus and its Hox gene families provides insights of decapod evolution.</title>
        <authorList>
            <person name="Jeong J.-H."/>
            <person name="Song I."/>
            <person name="Kim S."/>
            <person name="Choi T."/>
            <person name="Kim D."/>
            <person name="Ryu S."/>
            <person name="Kim W."/>
        </authorList>
    </citation>
    <scope>NUCLEOTIDE SEQUENCE [LARGE SCALE GENOMIC DNA]</scope>
    <source>
        <tissue evidence="1">Muscle</tissue>
    </source>
</reference>
<keyword evidence="2" id="KW-1185">Reference proteome</keyword>
<accession>A0A5B7K203</accession>
<dbReference type="AlphaFoldDB" id="A0A5B7K203"/>
<gene>
    <name evidence="1" type="ORF">E2C01_096432</name>
</gene>
<comment type="caution">
    <text evidence="1">The sequence shown here is derived from an EMBL/GenBank/DDBJ whole genome shotgun (WGS) entry which is preliminary data.</text>
</comment>
<sequence>MSEEEEEEVIVVLVKKNKKNHIFLQPEQEREVALEKIECKQEPAGGVFVTASHVHTFLFFSSLFPPYCPPFLRQTHQTHQDTSDRCHLDKMNSPGEAQSSLWSIVGRLNFTDLE</sequence>
<protein>
    <submittedName>
        <fullName evidence="1">Uncharacterized protein</fullName>
    </submittedName>
</protein>
<proteinExistence type="predicted"/>
<dbReference type="Proteomes" id="UP000324222">
    <property type="component" value="Unassembled WGS sequence"/>
</dbReference>
<name>A0A5B7K203_PORTR</name>